<name>A0A8J7ALR4_9CYAN</name>
<dbReference type="Proteomes" id="UP000636505">
    <property type="component" value="Unassembled WGS sequence"/>
</dbReference>
<evidence type="ECO:0000259" key="13">
    <source>
        <dbReference type="Pfam" id="PF07885"/>
    </source>
</evidence>
<dbReference type="InterPro" id="IPR016449">
    <property type="entry name" value="K_chnl_inward-rec_Kir"/>
</dbReference>
<evidence type="ECO:0000259" key="14">
    <source>
        <dbReference type="Pfam" id="PF17655"/>
    </source>
</evidence>
<dbReference type="PRINTS" id="PR01320">
    <property type="entry name" value="KIRCHANNEL"/>
</dbReference>
<keyword evidence="16" id="KW-1185">Reference proteome</keyword>
<evidence type="ECO:0000256" key="5">
    <source>
        <dbReference type="ARBA" id="ARBA00022882"/>
    </source>
</evidence>
<dbReference type="GO" id="GO:0005886">
    <property type="term" value="C:plasma membrane"/>
    <property type="evidence" value="ECO:0007669"/>
    <property type="project" value="TreeGrafter"/>
</dbReference>
<comment type="subcellular location">
    <subcellularLocation>
        <location evidence="1">Membrane</location>
        <topology evidence="1">Multi-pass membrane protein</topology>
    </subcellularLocation>
</comment>
<proteinExistence type="predicted"/>
<feature type="domain" description="Potassium channel" evidence="13">
    <location>
        <begin position="61"/>
        <end position="133"/>
    </location>
</feature>
<evidence type="ECO:0000256" key="6">
    <source>
        <dbReference type="ARBA" id="ARBA00022958"/>
    </source>
</evidence>
<dbReference type="SUPFAM" id="SSF81324">
    <property type="entry name" value="Voltage-gated potassium channels"/>
    <property type="match status" value="1"/>
</dbReference>
<keyword evidence="10 15" id="KW-0407">Ion channel</keyword>
<evidence type="ECO:0000313" key="15">
    <source>
        <dbReference type="EMBL" id="MBE9080263.1"/>
    </source>
</evidence>
<dbReference type="GO" id="GO:0034702">
    <property type="term" value="C:monoatomic ion channel complex"/>
    <property type="evidence" value="ECO:0007669"/>
    <property type="project" value="UniProtKB-KW"/>
</dbReference>
<dbReference type="EMBL" id="JADEXG010000096">
    <property type="protein sequence ID" value="MBE9080263.1"/>
    <property type="molecule type" value="Genomic_DNA"/>
</dbReference>
<feature type="transmembrane region" description="Helical" evidence="12">
    <location>
        <begin position="81"/>
        <end position="102"/>
    </location>
</feature>
<dbReference type="Gene3D" id="1.10.287.70">
    <property type="match status" value="1"/>
</dbReference>
<dbReference type="GO" id="GO:0005242">
    <property type="term" value="F:inward rectifier potassium channel activity"/>
    <property type="evidence" value="ECO:0007669"/>
    <property type="project" value="InterPro"/>
</dbReference>
<keyword evidence="8" id="KW-0406">Ion transport</keyword>
<evidence type="ECO:0000256" key="4">
    <source>
        <dbReference type="ARBA" id="ARBA00022692"/>
    </source>
</evidence>
<keyword evidence="2" id="KW-0813">Transport</keyword>
<evidence type="ECO:0000256" key="9">
    <source>
        <dbReference type="ARBA" id="ARBA00023136"/>
    </source>
</evidence>
<feature type="transmembrane region" description="Helical" evidence="12">
    <location>
        <begin position="44"/>
        <end position="69"/>
    </location>
</feature>
<keyword evidence="4 12" id="KW-0812">Transmembrane</keyword>
<feature type="compositionally biased region" description="Polar residues" evidence="11">
    <location>
        <begin position="319"/>
        <end position="343"/>
    </location>
</feature>
<keyword evidence="5" id="KW-0851">Voltage-gated channel</keyword>
<keyword evidence="3" id="KW-0633">Potassium transport</keyword>
<organism evidence="15 16">
    <name type="scientific">Vasconcelosia minhoensis LEGE 07310</name>
    <dbReference type="NCBI Taxonomy" id="915328"/>
    <lineage>
        <taxon>Bacteria</taxon>
        <taxon>Bacillati</taxon>
        <taxon>Cyanobacteriota</taxon>
        <taxon>Cyanophyceae</taxon>
        <taxon>Nodosilineales</taxon>
        <taxon>Cymatolegaceae</taxon>
        <taxon>Vasconcelosia</taxon>
        <taxon>Vasconcelosia minhoensis</taxon>
    </lineage>
</organism>
<dbReference type="SUPFAM" id="SSF81296">
    <property type="entry name" value="E set domains"/>
    <property type="match status" value="1"/>
</dbReference>
<protein>
    <submittedName>
        <fullName evidence="15">ATP-sensitive inward rectifier potassium channel 10</fullName>
    </submittedName>
</protein>
<evidence type="ECO:0000256" key="1">
    <source>
        <dbReference type="ARBA" id="ARBA00004141"/>
    </source>
</evidence>
<dbReference type="InterPro" id="IPR014756">
    <property type="entry name" value="Ig_E-set"/>
</dbReference>
<dbReference type="Pfam" id="PF17655">
    <property type="entry name" value="IRK_C"/>
    <property type="match status" value="1"/>
</dbReference>
<evidence type="ECO:0000256" key="12">
    <source>
        <dbReference type="SAM" id="Phobius"/>
    </source>
</evidence>
<dbReference type="GO" id="GO:0034765">
    <property type="term" value="P:regulation of monoatomic ion transmembrane transport"/>
    <property type="evidence" value="ECO:0007669"/>
    <property type="project" value="TreeGrafter"/>
</dbReference>
<evidence type="ECO:0000256" key="2">
    <source>
        <dbReference type="ARBA" id="ARBA00022448"/>
    </source>
</evidence>
<dbReference type="InterPro" id="IPR041647">
    <property type="entry name" value="IRK_C"/>
</dbReference>
<dbReference type="InterPro" id="IPR013518">
    <property type="entry name" value="K_chnl_inward-rec_Kir_cyto"/>
</dbReference>
<accession>A0A8J7ALR4</accession>
<evidence type="ECO:0000256" key="10">
    <source>
        <dbReference type="ARBA" id="ARBA00023303"/>
    </source>
</evidence>
<sequence length="343" mass="39154">MRPQLRRASRQFFLGKRSYPEVERLGDPHSYWGDLYHLLLTMPWPAFIFLTSALYLLVNALFAIAYSLGGGIATVDESDPAYFLELFFFSIQTMASIGYGAMYPTNIYAHWLVVIEALISLFFIAATTGLVFARFSIPTARMLFSNVAVVAPFNGTPTLKFRTANKRKNYILEAQLWVTLVRDEISQEGERMRRFYDLDLVRSHTPLFSLTWTAMHQLTQSSPLYSDTLDTLHRDNAQIIVTITGLDETLSQTIHARHEFRAGDIFWNYRFVDILHRAPGGRRVIDFRKFHSIEPVEEARFAREAELPMPSEVPISGHENGQTSGYKNGQEVLSSLGETLSHE</sequence>
<feature type="transmembrane region" description="Helical" evidence="12">
    <location>
        <begin position="108"/>
        <end position="133"/>
    </location>
</feature>
<dbReference type="PANTHER" id="PTHR11767">
    <property type="entry name" value="INWARD RECTIFIER POTASSIUM CHANNEL"/>
    <property type="match status" value="1"/>
</dbReference>
<gene>
    <name evidence="15" type="ORF">IQ241_23745</name>
</gene>
<evidence type="ECO:0000256" key="7">
    <source>
        <dbReference type="ARBA" id="ARBA00022989"/>
    </source>
</evidence>
<evidence type="ECO:0000256" key="3">
    <source>
        <dbReference type="ARBA" id="ARBA00022538"/>
    </source>
</evidence>
<evidence type="ECO:0000313" key="16">
    <source>
        <dbReference type="Proteomes" id="UP000636505"/>
    </source>
</evidence>
<comment type="caution">
    <text evidence="15">The sequence shown here is derived from an EMBL/GenBank/DDBJ whole genome shotgun (WGS) entry which is preliminary data.</text>
</comment>
<dbReference type="InterPro" id="IPR013099">
    <property type="entry name" value="K_chnl_dom"/>
</dbReference>
<dbReference type="Pfam" id="PF07885">
    <property type="entry name" value="Ion_trans_2"/>
    <property type="match status" value="1"/>
</dbReference>
<feature type="domain" description="Inward rectifier potassium channel C-terminal" evidence="14">
    <location>
        <begin position="143"/>
        <end position="301"/>
    </location>
</feature>
<dbReference type="Gene3D" id="2.60.40.1400">
    <property type="entry name" value="G protein-activated inward rectifier potassium channel 1"/>
    <property type="match status" value="1"/>
</dbReference>
<reference evidence="15" key="1">
    <citation type="submission" date="2020-10" db="EMBL/GenBank/DDBJ databases">
        <authorList>
            <person name="Castelo-Branco R."/>
            <person name="Eusebio N."/>
            <person name="Adriana R."/>
            <person name="Vieira A."/>
            <person name="Brugerolle De Fraissinette N."/>
            <person name="Rezende De Castro R."/>
            <person name="Schneider M.P."/>
            <person name="Vasconcelos V."/>
            <person name="Leao P.N."/>
        </authorList>
    </citation>
    <scope>NUCLEOTIDE SEQUENCE</scope>
    <source>
        <strain evidence="15">LEGE 07310</strain>
    </source>
</reference>
<keyword evidence="9 12" id="KW-0472">Membrane</keyword>
<feature type="region of interest" description="Disordered" evidence="11">
    <location>
        <begin position="304"/>
        <end position="343"/>
    </location>
</feature>
<dbReference type="RefSeq" id="WP_193912037.1">
    <property type="nucleotide sequence ID" value="NZ_JADEXG010000096.1"/>
</dbReference>
<dbReference type="AlphaFoldDB" id="A0A8J7ALR4"/>
<evidence type="ECO:0000256" key="11">
    <source>
        <dbReference type="SAM" id="MobiDB-lite"/>
    </source>
</evidence>
<dbReference type="PANTHER" id="PTHR11767:SF102">
    <property type="entry name" value="INWARDLY RECTIFYING POTASSIUM CHANNEL 1, ISOFORM F"/>
    <property type="match status" value="1"/>
</dbReference>
<keyword evidence="6" id="KW-0630">Potassium</keyword>
<evidence type="ECO:0000256" key="8">
    <source>
        <dbReference type="ARBA" id="ARBA00023065"/>
    </source>
</evidence>
<dbReference type="GO" id="GO:1990573">
    <property type="term" value="P:potassium ion import across plasma membrane"/>
    <property type="evidence" value="ECO:0007669"/>
    <property type="project" value="TreeGrafter"/>
</dbReference>
<keyword evidence="7 12" id="KW-1133">Transmembrane helix</keyword>